<dbReference type="GO" id="GO:0051213">
    <property type="term" value="F:dioxygenase activity"/>
    <property type="evidence" value="ECO:0007669"/>
    <property type="project" value="UniProtKB-KW"/>
</dbReference>
<keyword evidence="1" id="KW-0223">Dioxygenase</keyword>
<dbReference type="Proteomes" id="UP001519887">
    <property type="component" value="Unassembled WGS sequence"/>
</dbReference>
<protein>
    <submittedName>
        <fullName evidence="1">Phytanoyl-CoA dioxygenase family protein</fullName>
    </submittedName>
</protein>
<proteinExistence type="predicted"/>
<evidence type="ECO:0000313" key="2">
    <source>
        <dbReference type="Proteomes" id="UP001519887"/>
    </source>
</evidence>
<keyword evidence="2" id="KW-1185">Reference proteome</keyword>
<accession>A0ABS7CJA5</accession>
<dbReference type="InterPro" id="IPR008775">
    <property type="entry name" value="Phytyl_CoA_dOase-like"/>
</dbReference>
<dbReference type="Pfam" id="PF05721">
    <property type="entry name" value="PhyH"/>
    <property type="match status" value="1"/>
</dbReference>
<dbReference type="EMBL" id="JAHZIK010002625">
    <property type="protein sequence ID" value="MBW7461017.1"/>
    <property type="molecule type" value="Genomic_DNA"/>
</dbReference>
<gene>
    <name evidence="1" type="ORF">K0U00_43870</name>
</gene>
<evidence type="ECO:0000313" key="1">
    <source>
        <dbReference type="EMBL" id="MBW7461017.1"/>
    </source>
</evidence>
<feature type="non-terminal residue" evidence="1">
    <location>
        <position position="1"/>
    </location>
</feature>
<comment type="caution">
    <text evidence="1">The sequence shown here is derived from an EMBL/GenBank/DDBJ whole genome shotgun (WGS) entry which is preliminary data.</text>
</comment>
<keyword evidence="1" id="KW-0560">Oxidoreductase</keyword>
<reference evidence="1 2" key="1">
    <citation type="submission" date="2021-07" db="EMBL/GenBank/DDBJ databases">
        <title>Paenibacillus radiodurans sp. nov., isolated from the southeastern edge of Tengger Desert.</title>
        <authorList>
            <person name="Zhang G."/>
        </authorList>
    </citation>
    <scope>NUCLEOTIDE SEQUENCE [LARGE SCALE GENOMIC DNA]</scope>
    <source>
        <strain evidence="1 2">CCM 7311</strain>
    </source>
</reference>
<organism evidence="1 2">
    <name type="scientific">Paenibacillus sepulcri</name>
    <dbReference type="NCBI Taxonomy" id="359917"/>
    <lineage>
        <taxon>Bacteria</taxon>
        <taxon>Bacillati</taxon>
        <taxon>Bacillota</taxon>
        <taxon>Bacilli</taxon>
        <taxon>Bacillales</taxon>
        <taxon>Paenibacillaceae</taxon>
        <taxon>Paenibacillus</taxon>
    </lineage>
</organism>
<sequence>LVIVPRTQNLDIECPHEADPALSYFRDEVNLPEGGRIVPVDMEAGDVLFFNGSTIHGSYPNRSAERFRRSFICHYVGSSTLRIGYHIHDDLYNGQGEVVNRAKTESPGACGNEFEGAPH</sequence>
<dbReference type="Gene3D" id="2.60.120.620">
    <property type="entry name" value="q2cbj1_9rhob like domain"/>
    <property type="match status" value="1"/>
</dbReference>
<dbReference type="SUPFAM" id="SSF51197">
    <property type="entry name" value="Clavaminate synthase-like"/>
    <property type="match status" value="1"/>
</dbReference>
<name>A0ABS7CJA5_9BACL</name>